<dbReference type="AlphaFoldDB" id="A0A1F8FUY0"/>
<dbReference type="SUPFAM" id="SSF50952">
    <property type="entry name" value="Soluble quinoprotein glucose dehydrogenase"/>
    <property type="match status" value="1"/>
</dbReference>
<name>A0A1F8FUY0_9BACT</name>
<sequence length="340" mass="36709">MAFVFKKDSQHILGYLSLTAASLALASFYLAGVGAERTPISRFAPVANATGLPLALPEGFSISIYARGLDNPQAMIWDRNGAMLVASEKKGTIRVVRDTNRDGIADSSRVIAKKLKQPNGLSLECGVIPPLAYLDARTKEFSGGTSTGSDCTLFVSTADAIVAYEYRKDTTSLGTKSVFADTTESTEEGFFGRTAMADESFGYCRDPDPDRQAIISKFCNPGGQFFEEDSAKGSAVAIPDNGWPAEYRQNVLVAYAGTSNYGNPTGHKIVRYKFDEKGNFQGQEDFMSGWRSGQRSLGSPTDLLIGPDSGSYISDLYIADGLRGFIYRVSYRGSALLGQQ</sequence>
<evidence type="ECO:0000313" key="4">
    <source>
        <dbReference type="Proteomes" id="UP000178117"/>
    </source>
</evidence>
<evidence type="ECO:0000256" key="1">
    <source>
        <dbReference type="SAM" id="Phobius"/>
    </source>
</evidence>
<gene>
    <name evidence="3" type="ORF">A3C88_01900</name>
</gene>
<dbReference type="Pfam" id="PF22807">
    <property type="entry name" value="TrAA12"/>
    <property type="match status" value="1"/>
</dbReference>
<dbReference type="InterPro" id="IPR011041">
    <property type="entry name" value="Quinoprot_gluc/sorb_DH_b-prop"/>
</dbReference>
<protein>
    <recommendedName>
        <fullName evidence="2">Pyrroloquinoline quinone-dependent pyranose dehydrogenase beta-propeller domain-containing protein</fullName>
    </recommendedName>
</protein>
<dbReference type="InterPro" id="IPR054539">
    <property type="entry name" value="Beta-prop_PDH"/>
</dbReference>
<dbReference type="STRING" id="1802685.A3C88_01900"/>
<dbReference type="Proteomes" id="UP000178117">
    <property type="component" value="Unassembled WGS sequence"/>
</dbReference>
<reference evidence="3 4" key="1">
    <citation type="journal article" date="2016" name="Nat. Commun.">
        <title>Thousands of microbial genomes shed light on interconnected biogeochemical processes in an aquifer system.</title>
        <authorList>
            <person name="Anantharaman K."/>
            <person name="Brown C.T."/>
            <person name="Hug L.A."/>
            <person name="Sharon I."/>
            <person name="Castelle C.J."/>
            <person name="Probst A.J."/>
            <person name="Thomas B.C."/>
            <person name="Singh A."/>
            <person name="Wilkins M.J."/>
            <person name="Karaoz U."/>
            <person name="Brodie E.L."/>
            <person name="Williams K.H."/>
            <person name="Hubbard S.S."/>
            <person name="Banfield J.F."/>
        </authorList>
    </citation>
    <scope>NUCLEOTIDE SEQUENCE [LARGE SCALE GENOMIC DNA]</scope>
</reference>
<comment type="caution">
    <text evidence="3">The sequence shown here is derived from an EMBL/GenBank/DDBJ whole genome shotgun (WGS) entry which is preliminary data.</text>
</comment>
<organism evidence="3 4">
    <name type="scientific">Candidatus Yanofskybacteria bacterium RIFCSPHIGHO2_02_FULL_50_12</name>
    <dbReference type="NCBI Taxonomy" id="1802685"/>
    <lineage>
        <taxon>Bacteria</taxon>
        <taxon>Candidatus Yanofskyibacteriota</taxon>
    </lineage>
</organism>
<keyword evidence="1" id="KW-1133">Transmembrane helix</keyword>
<proteinExistence type="predicted"/>
<dbReference type="EMBL" id="MGJZ01000020">
    <property type="protein sequence ID" value="OGN16973.1"/>
    <property type="molecule type" value="Genomic_DNA"/>
</dbReference>
<feature type="domain" description="Pyrroloquinoline quinone-dependent pyranose dehydrogenase beta-propeller" evidence="2">
    <location>
        <begin position="56"/>
        <end position="181"/>
    </location>
</feature>
<evidence type="ECO:0000313" key="3">
    <source>
        <dbReference type="EMBL" id="OGN16973.1"/>
    </source>
</evidence>
<keyword evidence="1" id="KW-0812">Transmembrane</keyword>
<keyword evidence="1" id="KW-0472">Membrane</keyword>
<evidence type="ECO:0000259" key="2">
    <source>
        <dbReference type="Pfam" id="PF22807"/>
    </source>
</evidence>
<feature type="transmembrane region" description="Helical" evidence="1">
    <location>
        <begin position="12"/>
        <end position="32"/>
    </location>
</feature>
<accession>A0A1F8FUY0</accession>